<protein>
    <submittedName>
        <fullName evidence="4">Uncharacterized protein</fullName>
    </submittedName>
</protein>
<evidence type="ECO:0000256" key="3">
    <source>
        <dbReference type="SAM" id="MobiDB-lite"/>
    </source>
</evidence>
<dbReference type="PANTHER" id="PTHR11926:SF1376">
    <property type="entry name" value="UDP-GLYCOSYLTRANSFERASES DOMAIN-CONTAINING PROTEIN"/>
    <property type="match status" value="1"/>
</dbReference>
<dbReference type="AlphaFoldDB" id="A0A835F8R6"/>
<evidence type="ECO:0000256" key="2">
    <source>
        <dbReference type="ARBA" id="ARBA00022679"/>
    </source>
</evidence>
<dbReference type="FunFam" id="3.40.50.2000:FF:000040">
    <property type="entry name" value="UDP-glycosyltransferase 76C1"/>
    <property type="match status" value="1"/>
</dbReference>
<reference evidence="4" key="1">
    <citation type="submission" date="2020-07" db="EMBL/GenBank/DDBJ databases">
        <title>Genome sequence and genetic diversity analysis of an under-domesticated orphan crop, white fonio (Digitaria exilis).</title>
        <authorList>
            <person name="Bennetzen J.L."/>
            <person name="Chen S."/>
            <person name="Ma X."/>
            <person name="Wang X."/>
            <person name="Yssel A.E.J."/>
            <person name="Chaluvadi S.R."/>
            <person name="Johnson M."/>
            <person name="Gangashetty P."/>
            <person name="Hamidou F."/>
            <person name="Sanogo M.D."/>
            <person name="Zwaenepoel A."/>
            <person name="Wallace J."/>
            <person name="Van De Peer Y."/>
            <person name="Van Deynze A."/>
        </authorList>
    </citation>
    <scope>NUCLEOTIDE SEQUENCE</scope>
    <source>
        <tissue evidence="4">Leaves</tissue>
    </source>
</reference>
<evidence type="ECO:0000313" key="5">
    <source>
        <dbReference type="Proteomes" id="UP000636709"/>
    </source>
</evidence>
<proteinExistence type="inferred from homology"/>
<feature type="region of interest" description="Disordered" evidence="3">
    <location>
        <begin position="285"/>
        <end position="305"/>
    </location>
</feature>
<evidence type="ECO:0000256" key="1">
    <source>
        <dbReference type="ARBA" id="ARBA00009995"/>
    </source>
</evidence>
<accession>A0A835F8R6</accession>
<comment type="caution">
    <text evidence="4">The sequence shown here is derived from an EMBL/GenBank/DDBJ whole genome shotgun (WGS) entry which is preliminary data.</text>
</comment>
<dbReference type="SUPFAM" id="SSF53756">
    <property type="entry name" value="UDP-Glycosyltransferase/glycogen phosphorylase"/>
    <property type="match status" value="1"/>
</dbReference>
<dbReference type="PANTHER" id="PTHR11926">
    <property type="entry name" value="GLUCOSYL/GLUCURONOSYL TRANSFERASES"/>
    <property type="match status" value="1"/>
</dbReference>
<dbReference type="EMBL" id="JACEFO010001605">
    <property type="protein sequence ID" value="KAF8731792.1"/>
    <property type="molecule type" value="Genomic_DNA"/>
</dbReference>
<dbReference type="Proteomes" id="UP000636709">
    <property type="component" value="Unassembled WGS sequence"/>
</dbReference>
<comment type="similarity">
    <text evidence="1">Belongs to the UDP-glycosyltransferase family.</text>
</comment>
<dbReference type="GO" id="GO:0080043">
    <property type="term" value="F:quercetin 3-O-glucosyltransferase activity"/>
    <property type="evidence" value="ECO:0007669"/>
    <property type="project" value="TreeGrafter"/>
</dbReference>
<evidence type="ECO:0000313" key="4">
    <source>
        <dbReference type="EMBL" id="KAF8731792.1"/>
    </source>
</evidence>
<keyword evidence="5" id="KW-1185">Reference proteome</keyword>
<organism evidence="4 5">
    <name type="scientific">Digitaria exilis</name>
    <dbReference type="NCBI Taxonomy" id="1010633"/>
    <lineage>
        <taxon>Eukaryota</taxon>
        <taxon>Viridiplantae</taxon>
        <taxon>Streptophyta</taxon>
        <taxon>Embryophyta</taxon>
        <taxon>Tracheophyta</taxon>
        <taxon>Spermatophyta</taxon>
        <taxon>Magnoliopsida</taxon>
        <taxon>Liliopsida</taxon>
        <taxon>Poales</taxon>
        <taxon>Poaceae</taxon>
        <taxon>PACMAD clade</taxon>
        <taxon>Panicoideae</taxon>
        <taxon>Panicodae</taxon>
        <taxon>Paniceae</taxon>
        <taxon>Anthephorinae</taxon>
        <taxon>Digitaria</taxon>
    </lineage>
</organism>
<sequence length="428" mass="46665">MAGQGLQHRRRRVVVLFSLPFQGHLNPMLKLASLLAARGLGVTVLHTDFNAPDPTRHPAGLAFVPIHETLPGEATSPYSHILTKLLALNAACEAPFREVLASLLMRARHRDDDVACAVVDGQCYAARRRRARQEQLDEPVPDHDPLRVRDLIRVDGCDDDEHCSFITSVADAVRAAASGIVINTFDAIEASELTKLQSELSLPAFAVGPLHMLKFQAPPVEQSLHEPDRGCLPWLDTHPPRSVIYVSLGSLACGDRLVFDEMAWGLAASGVPFLWVVRPGLVITGSGDDDEAPPPPLPEGFEEETRGRGRIVKWAPQREVLAHASVGVFWTHCGWNSTLESVCEGVPMLVQPCFGDQMVTARYVTHEWGVGMEVGEVIERGKVAEAVAEVMVGEDGALMRERARHLKMEASAATGSAMDGLVRYILSL</sequence>
<dbReference type="InterPro" id="IPR002213">
    <property type="entry name" value="UDP_glucos_trans"/>
</dbReference>
<dbReference type="GO" id="GO:0080044">
    <property type="term" value="F:quercetin 7-O-glucosyltransferase activity"/>
    <property type="evidence" value="ECO:0007669"/>
    <property type="project" value="TreeGrafter"/>
</dbReference>
<keyword evidence="2" id="KW-0808">Transferase</keyword>
<dbReference type="Pfam" id="PF00201">
    <property type="entry name" value="UDPGT"/>
    <property type="match status" value="1"/>
</dbReference>
<name>A0A835F8R6_9POAL</name>
<dbReference type="CDD" id="cd03784">
    <property type="entry name" value="GT1_Gtf-like"/>
    <property type="match status" value="1"/>
</dbReference>
<gene>
    <name evidence="4" type="ORF">HU200_015730</name>
</gene>
<dbReference type="OrthoDB" id="5835829at2759"/>
<dbReference type="Gene3D" id="3.40.50.2000">
    <property type="entry name" value="Glycogen Phosphorylase B"/>
    <property type="match status" value="3"/>
</dbReference>